<reference evidence="2" key="1">
    <citation type="submission" date="2020-12" db="EMBL/GenBank/DDBJ databases">
        <authorList>
            <consortium name="Molecular Ecology Group"/>
        </authorList>
    </citation>
    <scope>NUCLEOTIDE SEQUENCE</scope>
    <source>
        <strain evidence="2">TBG_1078</strain>
    </source>
</reference>
<evidence type="ECO:0000313" key="3">
    <source>
        <dbReference type="Proteomes" id="UP000645828"/>
    </source>
</evidence>
<name>A0A811YDZ7_NYCPR</name>
<organism evidence="2 3">
    <name type="scientific">Nyctereutes procyonoides</name>
    <name type="common">Raccoon dog</name>
    <name type="synonym">Canis procyonoides</name>
    <dbReference type="NCBI Taxonomy" id="34880"/>
    <lineage>
        <taxon>Eukaryota</taxon>
        <taxon>Metazoa</taxon>
        <taxon>Chordata</taxon>
        <taxon>Craniata</taxon>
        <taxon>Vertebrata</taxon>
        <taxon>Euteleostomi</taxon>
        <taxon>Mammalia</taxon>
        <taxon>Eutheria</taxon>
        <taxon>Laurasiatheria</taxon>
        <taxon>Carnivora</taxon>
        <taxon>Caniformia</taxon>
        <taxon>Canidae</taxon>
        <taxon>Nyctereutes</taxon>
    </lineage>
</organism>
<accession>A0A811YDZ7</accession>
<evidence type="ECO:0000313" key="2">
    <source>
        <dbReference type="EMBL" id="CAD7672601.1"/>
    </source>
</evidence>
<comment type="caution">
    <text evidence="2">The sequence shown here is derived from an EMBL/GenBank/DDBJ whole genome shotgun (WGS) entry which is preliminary data.</text>
</comment>
<keyword evidence="3" id="KW-1185">Reference proteome</keyword>
<evidence type="ECO:0000256" key="1">
    <source>
        <dbReference type="SAM" id="MobiDB-lite"/>
    </source>
</evidence>
<dbReference type="Proteomes" id="UP000645828">
    <property type="component" value="Unassembled WGS sequence"/>
</dbReference>
<dbReference type="EMBL" id="CAJHUB010000666">
    <property type="protein sequence ID" value="CAD7672601.1"/>
    <property type="molecule type" value="Genomic_DNA"/>
</dbReference>
<dbReference type="AlphaFoldDB" id="A0A811YDZ7"/>
<protein>
    <submittedName>
        <fullName evidence="2">(raccoon dog) hypothetical protein</fullName>
    </submittedName>
</protein>
<proteinExistence type="predicted"/>
<feature type="region of interest" description="Disordered" evidence="1">
    <location>
        <begin position="36"/>
        <end position="60"/>
    </location>
</feature>
<feature type="compositionally biased region" description="Basic residues" evidence="1">
    <location>
        <begin position="50"/>
        <end position="60"/>
    </location>
</feature>
<sequence length="60" mass="6629">MAASPYHQYMYPYVYCSIICDSQDMEAIQDAHCSSTTTRAGKAHSAAGGRRVRRGTTSRL</sequence>
<gene>
    <name evidence="2" type="ORF">NYPRO_LOCUS5397</name>
</gene>